<comment type="caution">
    <text evidence="1">The sequence shown here is derived from an EMBL/GenBank/DDBJ whole genome shotgun (WGS) entry which is preliminary data.</text>
</comment>
<name>A0ABN7UHM8_GIGMA</name>
<sequence>MHTTKLINTSEIKDAYSKSNEIVEADSGLRDLSISRISCKTNLSNI</sequence>
<dbReference type="EMBL" id="CAJVQB010002542">
    <property type="protein sequence ID" value="CAG8578849.1"/>
    <property type="molecule type" value="Genomic_DNA"/>
</dbReference>
<reference evidence="1 2" key="1">
    <citation type="submission" date="2021-06" db="EMBL/GenBank/DDBJ databases">
        <authorList>
            <person name="Kallberg Y."/>
            <person name="Tangrot J."/>
            <person name="Rosling A."/>
        </authorList>
    </citation>
    <scope>NUCLEOTIDE SEQUENCE [LARGE SCALE GENOMIC DNA]</scope>
    <source>
        <strain evidence="1 2">120-4 pot B 10/14</strain>
    </source>
</reference>
<proteinExistence type="predicted"/>
<dbReference type="Proteomes" id="UP000789901">
    <property type="component" value="Unassembled WGS sequence"/>
</dbReference>
<keyword evidence="2" id="KW-1185">Reference proteome</keyword>
<evidence type="ECO:0000313" key="1">
    <source>
        <dbReference type="EMBL" id="CAG8578849.1"/>
    </source>
</evidence>
<organism evidence="1 2">
    <name type="scientific">Gigaspora margarita</name>
    <dbReference type="NCBI Taxonomy" id="4874"/>
    <lineage>
        <taxon>Eukaryota</taxon>
        <taxon>Fungi</taxon>
        <taxon>Fungi incertae sedis</taxon>
        <taxon>Mucoromycota</taxon>
        <taxon>Glomeromycotina</taxon>
        <taxon>Glomeromycetes</taxon>
        <taxon>Diversisporales</taxon>
        <taxon>Gigasporaceae</taxon>
        <taxon>Gigaspora</taxon>
    </lineage>
</organism>
<protein>
    <submittedName>
        <fullName evidence="1">46329_t:CDS:1</fullName>
    </submittedName>
</protein>
<evidence type="ECO:0000313" key="2">
    <source>
        <dbReference type="Proteomes" id="UP000789901"/>
    </source>
</evidence>
<gene>
    <name evidence="1" type="ORF">GMARGA_LOCUS5848</name>
</gene>
<accession>A0ABN7UHM8</accession>